<protein>
    <recommendedName>
        <fullName evidence="3">VWFA domain-containing protein</fullName>
    </recommendedName>
</protein>
<evidence type="ECO:0000256" key="1">
    <source>
        <dbReference type="SAM" id="Phobius"/>
    </source>
</evidence>
<keyword evidence="1" id="KW-1133">Transmembrane helix</keyword>
<feature type="transmembrane region" description="Helical" evidence="1">
    <location>
        <begin position="296"/>
        <end position="315"/>
    </location>
</feature>
<gene>
    <name evidence="2" type="ORF">MNBD_GAMMA22-1767</name>
</gene>
<feature type="transmembrane region" description="Helical" evidence="1">
    <location>
        <begin position="12"/>
        <end position="33"/>
    </location>
</feature>
<keyword evidence="1" id="KW-0472">Membrane</keyword>
<accession>A0A3B0ZTI2</accession>
<evidence type="ECO:0000313" key="2">
    <source>
        <dbReference type="EMBL" id="VAW90762.1"/>
    </source>
</evidence>
<evidence type="ECO:0008006" key="3">
    <source>
        <dbReference type="Google" id="ProtNLM"/>
    </source>
</evidence>
<dbReference type="Gene3D" id="3.40.50.410">
    <property type="entry name" value="von Willebrand factor, type A domain"/>
    <property type="match status" value="1"/>
</dbReference>
<dbReference type="AlphaFoldDB" id="A0A3B0ZTI2"/>
<sequence>MSDFLFISYLKLLSFERPFFLFLVFQPLIFLFLKRMKVNSLSKYSEKLLWPWSINISEQYFKTQKVLSVMAWILIAVAVSGPRLPNLNKTLSESDKNIKSDVSIMVITDINGITETEFDSYLIKLNDFIDKLNGERIGFVALNSTSALISPLTNDYNVSHFYLKKMFDITNSKIKTHSNDLYKALTISNNEIASNKSTSSVIIYWSDYTRNKISNNQLLKTKILLEKLAVDKITVIPVWNDSNESDINSDDILSIFGNLSSEYIDLTFLEIYEKYLDDLKSTTLFDMSKNHSHQQLFSYPLIIGLILLLISFIPVQFIKSSRLSNVV</sequence>
<proteinExistence type="predicted"/>
<dbReference type="EMBL" id="UOFS01000001">
    <property type="protein sequence ID" value="VAW90762.1"/>
    <property type="molecule type" value="Genomic_DNA"/>
</dbReference>
<reference evidence="2" key="1">
    <citation type="submission" date="2018-06" db="EMBL/GenBank/DDBJ databases">
        <authorList>
            <person name="Zhirakovskaya E."/>
        </authorList>
    </citation>
    <scope>NUCLEOTIDE SEQUENCE</scope>
</reference>
<keyword evidence="1" id="KW-0812">Transmembrane</keyword>
<organism evidence="2">
    <name type="scientific">hydrothermal vent metagenome</name>
    <dbReference type="NCBI Taxonomy" id="652676"/>
    <lineage>
        <taxon>unclassified sequences</taxon>
        <taxon>metagenomes</taxon>
        <taxon>ecological metagenomes</taxon>
    </lineage>
</organism>
<dbReference type="InterPro" id="IPR036465">
    <property type="entry name" value="vWFA_dom_sf"/>
</dbReference>
<name>A0A3B0ZTI2_9ZZZZ</name>